<evidence type="ECO:0000313" key="2">
    <source>
        <dbReference type="EMBL" id="ADM28136.1"/>
    </source>
</evidence>
<dbReference type="GO" id="GO:0005737">
    <property type="term" value="C:cytoplasm"/>
    <property type="evidence" value="ECO:0007669"/>
    <property type="project" value="TreeGrafter"/>
</dbReference>
<dbReference type="BioCyc" id="IAGG583356:GHAH-1316-MONOMER"/>
<reference evidence="2 3" key="1">
    <citation type="journal article" date="2010" name="Stand. Genomic Sci.">
        <title>Complete genome sequence of Ignisphaera aggregans type strain (AQ1.S1).</title>
        <authorList>
            <person name="Goker M."/>
            <person name="Held B."/>
            <person name="Lapidus A."/>
            <person name="Nolan M."/>
            <person name="Spring S."/>
            <person name="Yasawong M."/>
            <person name="Lucas S."/>
            <person name="Glavina Del Rio T."/>
            <person name="Tice H."/>
            <person name="Cheng J.F."/>
            <person name="Goodwin L."/>
            <person name="Tapia R."/>
            <person name="Pitluck S."/>
            <person name="Liolios K."/>
            <person name="Ivanova N."/>
            <person name="Mavromatis K."/>
            <person name="Mikhailova N."/>
            <person name="Pati A."/>
            <person name="Chen A."/>
            <person name="Palaniappan K."/>
            <person name="Brambilla E."/>
            <person name="Land M."/>
            <person name="Hauser L."/>
            <person name="Chang Y.J."/>
            <person name="Jeffries C.D."/>
            <person name="Brettin T."/>
            <person name="Detter J.C."/>
            <person name="Han C."/>
            <person name="Rohde M."/>
            <person name="Sikorski J."/>
            <person name="Woyke T."/>
            <person name="Bristow J."/>
            <person name="Eisen J.A."/>
            <person name="Markowitz V."/>
            <person name="Hugenholtz P."/>
            <person name="Kyrpides N.C."/>
            <person name="Klenk H.P."/>
        </authorList>
    </citation>
    <scope>NUCLEOTIDE SEQUENCE [LARGE SCALE GENOMIC DNA]</scope>
    <source>
        <strain evidence="3">DSM 17230 / JCM 13409 / AQ1.S1</strain>
    </source>
</reference>
<organism evidence="2 3">
    <name type="scientific">Ignisphaera aggregans (strain DSM 17230 / JCM 13409 / AQ1.S1)</name>
    <dbReference type="NCBI Taxonomy" id="583356"/>
    <lineage>
        <taxon>Archaea</taxon>
        <taxon>Thermoproteota</taxon>
        <taxon>Thermoprotei</taxon>
        <taxon>Desulfurococcales</taxon>
        <taxon>Desulfurococcaceae</taxon>
        <taxon>Ignisphaera</taxon>
    </lineage>
</organism>
<dbReference type="InterPro" id="IPR024654">
    <property type="entry name" value="Calcineurin-like_PHP_lpxH"/>
</dbReference>
<proteinExistence type="predicted"/>
<dbReference type="SUPFAM" id="SSF56300">
    <property type="entry name" value="Metallo-dependent phosphatases"/>
    <property type="match status" value="1"/>
</dbReference>
<evidence type="ECO:0000313" key="3">
    <source>
        <dbReference type="Proteomes" id="UP000001304"/>
    </source>
</evidence>
<dbReference type="GO" id="GO:0016791">
    <property type="term" value="F:phosphatase activity"/>
    <property type="evidence" value="ECO:0007669"/>
    <property type="project" value="TreeGrafter"/>
</dbReference>
<dbReference type="EMBL" id="CP002098">
    <property type="protein sequence ID" value="ADM28136.1"/>
    <property type="molecule type" value="Genomic_DNA"/>
</dbReference>
<dbReference type="PANTHER" id="PTHR42850">
    <property type="entry name" value="METALLOPHOSPHOESTERASE"/>
    <property type="match status" value="1"/>
</dbReference>
<dbReference type="InterPro" id="IPR050126">
    <property type="entry name" value="Ap4A_hydrolase"/>
</dbReference>
<dbReference type="PANTHER" id="PTHR42850:SF2">
    <property type="entry name" value="BLL5683 PROTEIN"/>
    <property type="match status" value="1"/>
</dbReference>
<dbReference type="InterPro" id="IPR029052">
    <property type="entry name" value="Metallo-depent_PP-like"/>
</dbReference>
<dbReference type="PIRSF" id="PIRSF000883">
    <property type="entry name" value="Pesterase_MJ0912"/>
    <property type="match status" value="1"/>
</dbReference>
<accession>E0SQ05</accession>
<sequence length="256" mass="29192">MRILVISDIHGNYEALKTVLDRVEYDYLWVLGDLVDYGPDPHLVVDTVKSLKPDIILMGNHDYAVAYRDDCRCDPSIHWLSVYTRENISYRLLSEEQIKWLSSLERKSVRDIGGYRVMAVHGSPRNPLYGYLYPGLSDDEKLLQLTESPFALRPRPVDVDVVVHGHTHIPNTEVVKGIKLFNPGSLGQPRDGDPRASIGVIDLDKNVFEIHRIEYDVESVVKRYRDLGIEDRYLDALMYILRKASIEGIDSSGTPI</sequence>
<dbReference type="HOGENOM" id="CLU_074761_0_1_2"/>
<dbReference type="InterPro" id="IPR011152">
    <property type="entry name" value="Pesterase_MJ0912"/>
</dbReference>
<dbReference type="Gene3D" id="3.60.21.10">
    <property type="match status" value="1"/>
</dbReference>
<evidence type="ECO:0000259" key="1">
    <source>
        <dbReference type="Pfam" id="PF12850"/>
    </source>
</evidence>
<protein>
    <submittedName>
        <fullName evidence="2">Phosphodiesterase, MJ0936 family</fullName>
    </submittedName>
</protein>
<keyword evidence="3" id="KW-1185">Reference proteome</keyword>
<dbReference type="Pfam" id="PF12850">
    <property type="entry name" value="Metallophos_2"/>
    <property type="match status" value="1"/>
</dbReference>
<dbReference type="PROSITE" id="PS01269">
    <property type="entry name" value="UPF0025"/>
    <property type="match status" value="1"/>
</dbReference>
<dbReference type="AlphaFoldDB" id="E0SQ05"/>
<feature type="domain" description="Calcineurin-like phosphoesterase" evidence="1">
    <location>
        <begin position="1"/>
        <end position="205"/>
    </location>
</feature>
<dbReference type="STRING" id="583356.Igag_1333"/>
<dbReference type="KEGG" id="iag:Igag_1333"/>
<dbReference type="Proteomes" id="UP000001304">
    <property type="component" value="Chromosome"/>
</dbReference>
<name>E0SQ05_IGNAA</name>
<dbReference type="InterPro" id="IPR020935">
    <property type="entry name" value="PdiEstase_YfcE_CS"/>
</dbReference>
<gene>
    <name evidence="2" type="ordered locus">Igag_1333</name>
</gene>